<proteinExistence type="predicted"/>
<dbReference type="AlphaFoldDB" id="A0A0H2S9D2"/>
<accession>A0A0H2S9D2</accession>
<evidence type="ECO:0000313" key="1">
    <source>
        <dbReference type="EMBL" id="KLO13441.1"/>
    </source>
</evidence>
<dbReference type="EMBL" id="KQ085959">
    <property type="protein sequence ID" value="KLO13441.1"/>
    <property type="molecule type" value="Genomic_DNA"/>
</dbReference>
<reference evidence="1 2" key="1">
    <citation type="submission" date="2015-04" db="EMBL/GenBank/DDBJ databases">
        <title>Complete genome sequence of Schizopora paradoxa KUC8140, a cosmopolitan wood degrader in East Asia.</title>
        <authorList>
            <consortium name="DOE Joint Genome Institute"/>
            <person name="Min B."/>
            <person name="Park H."/>
            <person name="Jang Y."/>
            <person name="Kim J.-J."/>
            <person name="Kim K.H."/>
            <person name="Pangilinan J."/>
            <person name="Lipzen A."/>
            <person name="Riley R."/>
            <person name="Grigoriev I.V."/>
            <person name="Spatafora J.W."/>
            <person name="Choi I.-G."/>
        </authorList>
    </citation>
    <scope>NUCLEOTIDE SEQUENCE [LARGE SCALE GENOMIC DNA]</scope>
    <source>
        <strain evidence="1 2">KUC8140</strain>
    </source>
</reference>
<keyword evidence="2" id="KW-1185">Reference proteome</keyword>
<gene>
    <name evidence="1" type="ORF">SCHPADRAFT_361676</name>
</gene>
<evidence type="ECO:0000313" key="2">
    <source>
        <dbReference type="Proteomes" id="UP000053477"/>
    </source>
</evidence>
<dbReference type="InParanoid" id="A0A0H2S9D2"/>
<organism evidence="1 2">
    <name type="scientific">Schizopora paradoxa</name>
    <dbReference type="NCBI Taxonomy" id="27342"/>
    <lineage>
        <taxon>Eukaryota</taxon>
        <taxon>Fungi</taxon>
        <taxon>Dikarya</taxon>
        <taxon>Basidiomycota</taxon>
        <taxon>Agaricomycotina</taxon>
        <taxon>Agaricomycetes</taxon>
        <taxon>Hymenochaetales</taxon>
        <taxon>Schizoporaceae</taxon>
        <taxon>Schizopora</taxon>
    </lineage>
</organism>
<dbReference type="Proteomes" id="UP000053477">
    <property type="component" value="Unassembled WGS sequence"/>
</dbReference>
<name>A0A0H2S9D2_9AGAM</name>
<protein>
    <submittedName>
        <fullName evidence="1">Uncharacterized protein</fullName>
    </submittedName>
</protein>
<sequence length="236" mass="26450">MIVHDMETTSGNSQAVVPTIRRFQAGRRRTYNGDDKSLAKVKVTRDSAVDAALSRQLAESIKTVSKRVNAVNSSFEEIKHTISDPLLNQDICKNEGLVAEWGGLEEDFNTTLQSSSKVASGAGALIRDFLLVVMPYLMDDTDIKRKQKELGEYRAELDQGGDLAFNFVSNFKDISRRVQGFKKHWGSHTADVIEKLATEINELEESMSQAVCCTSLPQWPLKKLTKPRILHDRTYS</sequence>